<evidence type="ECO:0000259" key="6">
    <source>
        <dbReference type="PROSITE" id="PS50112"/>
    </source>
</evidence>
<evidence type="ECO:0000256" key="2">
    <source>
        <dbReference type="ARBA" id="ARBA00022840"/>
    </source>
</evidence>
<sequence>MDIELIGEILAKLRPYVSIIKRESGETLWIDEKLTNLLAVDFEPRMNIESILGIKIRDLLKGENIKAEFNHDKYYLNIIELTKKPIIILYLTPIADYDDYETRCYCLEKIIENLNDGILLSDKDGKVVIYNNAMEELEKRNSKDMIGKYIWDAYGYKDINKSEHMEVFNSGIPIIDKYKAHAYNNGKPIYKLYSTFPIVKDGETIGVYSISKDETKLQSLLSETMELKRQLMEDSKGLKPIKSNGTRFSFADIIGSSDVMKELIKVAQSISWLDNNILIVGKTGTGKEVLAQSIHNHGKRKHKPFIGINCSAIPENLLESILFGTTKGAYTGAVDSPGLFDEVGEGTIFLDELDSMPINLQAKLLRVLQEKSVRRVGGQEIYQIKCRVVSSMGRDPYKLIEEGKLRQDLFYRVAGYILYLPTLKERGNDLFELVEYYISKNNIAMNKDVCFITDKLKEIMKNYSWPGNIRQLENFIENIMVRTDEEDMYLRASNIPDYIMAVMINEEDCSVDELRQTLPKTLEQMEKKLIIESLDNNKWNVTKTAENLGITRQSLNYRMRKYNIKRD</sequence>
<dbReference type="InterPro" id="IPR003593">
    <property type="entry name" value="AAA+_ATPase"/>
</dbReference>
<dbReference type="InterPro" id="IPR058031">
    <property type="entry name" value="AAA_lid_NorR"/>
</dbReference>
<keyword evidence="8" id="KW-1185">Reference proteome</keyword>
<keyword evidence="3" id="KW-0805">Transcription regulation</keyword>
<dbReference type="InterPro" id="IPR002197">
    <property type="entry name" value="HTH_Fis"/>
</dbReference>
<evidence type="ECO:0000259" key="5">
    <source>
        <dbReference type="PROSITE" id="PS50045"/>
    </source>
</evidence>
<organism evidence="7 8">
    <name type="scientific">[Clostridium] ultunense Esp</name>
    <dbReference type="NCBI Taxonomy" id="1288971"/>
    <lineage>
        <taxon>Bacteria</taxon>
        <taxon>Bacillati</taxon>
        <taxon>Bacillota</taxon>
        <taxon>Tissierellia</taxon>
        <taxon>Tissierellales</taxon>
        <taxon>Tepidimicrobiaceae</taxon>
        <taxon>Schnuerera</taxon>
    </lineage>
</organism>
<dbReference type="NCBIfam" id="TIGR00229">
    <property type="entry name" value="sensory_box"/>
    <property type="match status" value="1"/>
</dbReference>
<protein>
    <submittedName>
        <fullName evidence="7">Arginine utilization regulatory protein RocR</fullName>
    </submittedName>
</protein>
<dbReference type="GO" id="GO:0043565">
    <property type="term" value="F:sequence-specific DNA binding"/>
    <property type="evidence" value="ECO:0007669"/>
    <property type="project" value="InterPro"/>
</dbReference>
<keyword evidence="2" id="KW-0067">ATP-binding</keyword>
<dbReference type="SMART" id="SM00091">
    <property type="entry name" value="PAS"/>
    <property type="match status" value="1"/>
</dbReference>
<accession>M1Z1D1</accession>
<dbReference type="InterPro" id="IPR002078">
    <property type="entry name" value="Sigma_54_int"/>
</dbReference>
<evidence type="ECO:0000313" key="8">
    <source>
        <dbReference type="Proteomes" id="UP000245423"/>
    </source>
</evidence>
<dbReference type="EMBL" id="LT669839">
    <property type="protein sequence ID" value="SHD77484.1"/>
    <property type="molecule type" value="Genomic_DNA"/>
</dbReference>
<dbReference type="SUPFAM" id="SSF52540">
    <property type="entry name" value="P-loop containing nucleoside triphosphate hydrolases"/>
    <property type="match status" value="1"/>
</dbReference>
<dbReference type="SMART" id="SM00382">
    <property type="entry name" value="AAA"/>
    <property type="match status" value="1"/>
</dbReference>
<dbReference type="InterPro" id="IPR009057">
    <property type="entry name" value="Homeodomain-like_sf"/>
</dbReference>
<name>M1Z1D1_9FIRM</name>
<proteinExistence type="predicted"/>
<feature type="domain" description="Sigma-54 factor interaction" evidence="5">
    <location>
        <begin position="253"/>
        <end position="481"/>
    </location>
</feature>
<dbReference type="Gene3D" id="3.30.450.20">
    <property type="entry name" value="PAS domain"/>
    <property type="match status" value="1"/>
</dbReference>
<dbReference type="Pfam" id="PF00158">
    <property type="entry name" value="Sigma54_activat"/>
    <property type="match status" value="1"/>
</dbReference>
<dbReference type="SUPFAM" id="SSF46689">
    <property type="entry name" value="Homeodomain-like"/>
    <property type="match status" value="1"/>
</dbReference>
<dbReference type="PROSITE" id="PS50045">
    <property type="entry name" value="SIGMA54_INTERACT_4"/>
    <property type="match status" value="1"/>
</dbReference>
<dbReference type="Pfam" id="PF25601">
    <property type="entry name" value="AAA_lid_14"/>
    <property type="match status" value="1"/>
</dbReference>
<dbReference type="InterPro" id="IPR025944">
    <property type="entry name" value="Sigma_54_int_dom_CS"/>
</dbReference>
<dbReference type="OrthoDB" id="5411866at2"/>
<dbReference type="CDD" id="cd00130">
    <property type="entry name" value="PAS"/>
    <property type="match status" value="1"/>
</dbReference>
<keyword evidence="4" id="KW-0804">Transcription</keyword>
<dbReference type="PROSITE" id="PS00688">
    <property type="entry name" value="SIGMA54_INTERACT_3"/>
    <property type="match status" value="1"/>
</dbReference>
<dbReference type="InterPro" id="IPR035965">
    <property type="entry name" value="PAS-like_dom_sf"/>
</dbReference>
<dbReference type="PRINTS" id="PR01590">
    <property type="entry name" value="HTHFIS"/>
</dbReference>
<dbReference type="InterPro" id="IPR000014">
    <property type="entry name" value="PAS"/>
</dbReference>
<dbReference type="PANTHER" id="PTHR32071">
    <property type="entry name" value="TRANSCRIPTIONAL REGULATORY PROTEIN"/>
    <property type="match status" value="1"/>
</dbReference>
<gene>
    <name evidence="7" type="primary">rocR</name>
    <name evidence="7" type="ORF">CUESP1_2128</name>
</gene>
<dbReference type="CDD" id="cd00009">
    <property type="entry name" value="AAA"/>
    <property type="match status" value="1"/>
</dbReference>
<dbReference type="GO" id="GO:0006355">
    <property type="term" value="P:regulation of DNA-templated transcription"/>
    <property type="evidence" value="ECO:0007669"/>
    <property type="project" value="InterPro"/>
</dbReference>
<dbReference type="SUPFAM" id="SSF55785">
    <property type="entry name" value="PYP-like sensor domain (PAS domain)"/>
    <property type="match status" value="1"/>
</dbReference>
<dbReference type="Pfam" id="PF02954">
    <property type="entry name" value="HTH_8"/>
    <property type="match status" value="1"/>
</dbReference>
<dbReference type="InterPro" id="IPR027417">
    <property type="entry name" value="P-loop_NTPase"/>
</dbReference>
<evidence type="ECO:0000256" key="3">
    <source>
        <dbReference type="ARBA" id="ARBA00023015"/>
    </source>
</evidence>
<dbReference type="Proteomes" id="UP000245423">
    <property type="component" value="Chromosome 1"/>
</dbReference>
<dbReference type="HOGENOM" id="CLU_000445_8_1_9"/>
<evidence type="ECO:0000256" key="4">
    <source>
        <dbReference type="ARBA" id="ARBA00023163"/>
    </source>
</evidence>
<dbReference type="RefSeq" id="WP_005586875.1">
    <property type="nucleotide sequence ID" value="NZ_LT669839.1"/>
</dbReference>
<dbReference type="Gene3D" id="1.10.10.60">
    <property type="entry name" value="Homeodomain-like"/>
    <property type="match status" value="1"/>
</dbReference>
<reference evidence="7 8" key="1">
    <citation type="submission" date="2016-11" db="EMBL/GenBank/DDBJ databases">
        <authorList>
            <person name="Manzoor S."/>
        </authorList>
    </citation>
    <scope>NUCLEOTIDE SEQUENCE [LARGE SCALE GENOMIC DNA]</scope>
    <source>
        <strain evidence="7">Clostridium ultunense strain Esp</strain>
    </source>
</reference>
<dbReference type="GO" id="GO:0005524">
    <property type="term" value="F:ATP binding"/>
    <property type="evidence" value="ECO:0007669"/>
    <property type="project" value="UniProtKB-KW"/>
</dbReference>
<keyword evidence="1" id="KW-0547">Nucleotide-binding</keyword>
<dbReference type="FunFam" id="3.40.50.300:FF:000006">
    <property type="entry name" value="DNA-binding transcriptional regulator NtrC"/>
    <property type="match status" value="1"/>
</dbReference>
<feature type="domain" description="PAS" evidence="6">
    <location>
        <begin position="107"/>
        <end position="148"/>
    </location>
</feature>
<dbReference type="PROSITE" id="PS50112">
    <property type="entry name" value="PAS"/>
    <property type="match status" value="1"/>
</dbReference>
<evidence type="ECO:0000313" key="7">
    <source>
        <dbReference type="EMBL" id="SHD77484.1"/>
    </source>
</evidence>
<dbReference type="Pfam" id="PF13426">
    <property type="entry name" value="PAS_9"/>
    <property type="match status" value="1"/>
</dbReference>
<dbReference type="Gene3D" id="3.40.50.300">
    <property type="entry name" value="P-loop containing nucleotide triphosphate hydrolases"/>
    <property type="match status" value="1"/>
</dbReference>
<evidence type="ECO:0000256" key="1">
    <source>
        <dbReference type="ARBA" id="ARBA00022741"/>
    </source>
</evidence>
<dbReference type="Gene3D" id="1.10.8.60">
    <property type="match status" value="1"/>
</dbReference>
<dbReference type="AlphaFoldDB" id="M1Z1D1"/>
<dbReference type="PANTHER" id="PTHR32071:SF74">
    <property type="entry name" value="TRANSCRIPTIONAL ACTIVATOR ROCR"/>
    <property type="match status" value="1"/>
</dbReference>